<dbReference type="PANTHER" id="PTHR43367:SF1">
    <property type="entry name" value="TWO-COMPONENT RESPONSE REGULATOR-LIKE APRR6-RELATED"/>
    <property type="match status" value="1"/>
</dbReference>
<dbReference type="InterPro" id="IPR005561">
    <property type="entry name" value="ANTAR"/>
</dbReference>
<dbReference type="KEGG" id="ccos:Pan44_28830"/>
<dbReference type="SMART" id="SM01012">
    <property type="entry name" value="ANTAR"/>
    <property type="match status" value="1"/>
</dbReference>
<reference evidence="4 5" key="1">
    <citation type="submission" date="2019-02" db="EMBL/GenBank/DDBJ databases">
        <title>Deep-cultivation of Planctomycetes and their phenomic and genomic characterization uncovers novel biology.</title>
        <authorList>
            <person name="Wiegand S."/>
            <person name="Jogler M."/>
            <person name="Boedeker C."/>
            <person name="Pinto D."/>
            <person name="Vollmers J."/>
            <person name="Rivas-Marin E."/>
            <person name="Kohn T."/>
            <person name="Peeters S.H."/>
            <person name="Heuer A."/>
            <person name="Rast P."/>
            <person name="Oberbeckmann S."/>
            <person name="Bunk B."/>
            <person name="Jeske O."/>
            <person name="Meyerdierks A."/>
            <person name="Storesund J.E."/>
            <person name="Kallscheuer N."/>
            <person name="Luecker S."/>
            <person name="Lage O.M."/>
            <person name="Pohl T."/>
            <person name="Merkel B.J."/>
            <person name="Hornburger P."/>
            <person name="Mueller R.-W."/>
            <person name="Bruemmer F."/>
            <person name="Labrenz M."/>
            <person name="Spormann A.M."/>
            <person name="Op den Camp H."/>
            <person name="Overmann J."/>
            <person name="Amann R."/>
            <person name="Jetten M.S.M."/>
            <person name="Mascher T."/>
            <person name="Medema M.H."/>
            <person name="Devos D.P."/>
            <person name="Kaster A.-K."/>
            <person name="Ovreas L."/>
            <person name="Rohde M."/>
            <person name="Galperin M.Y."/>
            <person name="Jogler C."/>
        </authorList>
    </citation>
    <scope>NUCLEOTIDE SEQUENCE [LARGE SCALE GENOMIC DNA]</scope>
    <source>
        <strain evidence="4 5">Pan44</strain>
    </source>
</reference>
<feature type="domain" description="ANTAR" evidence="3">
    <location>
        <begin position="126"/>
        <end position="187"/>
    </location>
</feature>
<dbReference type="InParanoid" id="A0A517SFD4"/>
<dbReference type="InterPro" id="IPR011006">
    <property type="entry name" value="CheY-like_superfamily"/>
</dbReference>
<dbReference type="GO" id="GO:0003723">
    <property type="term" value="F:RNA binding"/>
    <property type="evidence" value="ECO:0007669"/>
    <property type="project" value="InterPro"/>
</dbReference>
<evidence type="ECO:0000259" key="3">
    <source>
        <dbReference type="PROSITE" id="PS50921"/>
    </source>
</evidence>
<evidence type="ECO:0000256" key="1">
    <source>
        <dbReference type="PROSITE-ProRule" id="PRU00169"/>
    </source>
</evidence>
<dbReference type="AlphaFoldDB" id="A0A517SFD4"/>
<dbReference type="PROSITE" id="PS50921">
    <property type="entry name" value="ANTAR"/>
    <property type="match status" value="1"/>
</dbReference>
<dbReference type="SMART" id="SM00448">
    <property type="entry name" value="REC"/>
    <property type="match status" value="1"/>
</dbReference>
<protein>
    <submittedName>
        <fullName evidence="4">Putative transcriptional regulatory protein pdtaR</fullName>
    </submittedName>
</protein>
<evidence type="ECO:0000259" key="2">
    <source>
        <dbReference type="PROSITE" id="PS50110"/>
    </source>
</evidence>
<keyword evidence="5" id="KW-1185">Reference proteome</keyword>
<dbReference type="PIRSF" id="PIRSF036382">
    <property type="entry name" value="RR_antiterm"/>
    <property type="match status" value="1"/>
</dbReference>
<dbReference type="PANTHER" id="PTHR43367">
    <property type="match status" value="1"/>
</dbReference>
<dbReference type="Gene3D" id="1.10.10.10">
    <property type="entry name" value="Winged helix-like DNA-binding domain superfamily/Winged helix DNA-binding domain"/>
    <property type="match status" value="1"/>
</dbReference>
<proteinExistence type="predicted"/>
<dbReference type="InterPro" id="IPR008327">
    <property type="entry name" value="Sig_transdc_resp-reg_antiterm"/>
</dbReference>
<dbReference type="InterPro" id="IPR001789">
    <property type="entry name" value="Sig_transdc_resp-reg_receiver"/>
</dbReference>
<dbReference type="InterPro" id="IPR036388">
    <property type="entry name" value="WH-like_DNA-bd_sf"/>
</dbReference>
<comment type="caution">
    <text evidence="1">Lacks conserved residue(s) required for the propagation of feature annotation.</text>
</comment>
<evidence type="ECO:0000313" key="5">
    <source>
        <dbReference type="Proteomes" id="UP000315700"/>
    </source>
</evidence>
<name>A0A517SFD4_9PLAN</name>
<dbReference type="PROSITE" id="PS50110">
    <property type="entry name" value="RESPONSE_REGULATORY"/>
    <property type="match status" value="1"/>
</dbReference>
<dbReference type="SUPFAM" id="SSF52172">
    <property type="entry name" value="CheY-like"/>
    <property type="match status" value="1"/>
</dbReference>
<organism evidence="4 5">
    <name type="scientific">Caulifigura coniformis</name>
    <dbReference type="NCBI Taxonomy" id="2527983"/>
    <lineage>
        <taxon>Bacteria</taxon>
        <taxon>Pseudomonadati</taxon>
        <taxon>Planctomycetota</taxon>
        <taxon>Planctomycetia</taxon>
        <taxon>Planctomycetales</taxon>
        <taxon>Planctomycetaceae</taxon>
        <taxon>Caulifigura</taxon>
    </lineage>
</organism>
<evidence type="ECO:0000313" key="4">
    <source>
        <dbReference type="EMBL" id="QDT54845.1"/>
    </source>
</evidence>
<feature type="domain" description="Response regulatory" evidence="2">
    <location>
        <begin position="6"/>
        <end position="120"/>
    </location>
</feature>
<sequence length="194" mass="21728">MNDRLKTLLAHASSEQRVELKRAIEELGHEVVCDCDSCEALVSTVRSSPPDLIVTGVDLTDGDGIQALVSLADEFAIPAIVVTTRTSLQAVERAILDHVMAYLIEPVEVREVKPTIHLVLKRFEQFQELQSEVESLRGALEDRKVIERAKGVMMKADQLDEDTAYKKLRRMATDRRIRLIDAAKAYLEEETKGA</sequence>
<accession>A0A517SFD4</accession>
<dbReference type="RefSeq" id="WP_145030667.1">
    <property type="nucleotide sequence ID" value="NZ_CP036271.1"/>
</dbReference>
<dbReference type="GO" id="GO:0000160">
    <property type="term" value="P:phosphorelay signal transduction system"/>
    <property type="evidence" value="ECO:0007669"/>
    <property type="project" value="InterPro"/>
</dbReference>
<dbReference type="Pfam" id="PF03861">
    <property type="entry name" value="ANTAR"/>
    <property type="match status" value="1"/>
</dbReference>
<dbReference type="Gene3D" id="3.40.50.2300">
    <property type="match status" value="1"/>
</dbReference>
<dbReference type="OrthoDB" id="9779069at2"/>
<dbReference type="Pfam" id="PF00072">
    <property type="entry name" value="Response_reg"/>
    <property type="match status" value="1"/>
</dbReference>
<dbReference type="EMBL" id="CP036271">
    <property type="protein sequence ID" value="QDT54845.1"/>
    <property type="molecule type" value="Genomic_DNA"/>
</dbReference>
<dbReference type="Proteomes" id="UP000315700">
    <property type="component" value="Chromosome"/>
</dbReference>
<gene>
    <name evidence="4" type="primary">pdtaR</name>
    <name evidence="4" type="ORF">Pan44_28830</name>
</gene>